<protein>
    <submittedName>
        <fullName evidence="2">Uncharacterized protein</fullName>
    </submittedName>
</protein>
<keyword evidence="1" id="KW-0732">Signal</keyword>
<dbReference type="Proteomes" id="UP000317557">
    <property type="component" value="Unassembled WGS sequence"/>
</dbReference>
<reference evidence="2 3" key="1">
    <citation type="submission" date="2017-05" db="EMBL/GenBank/DDBJ databases">
        <authorList>
            <person name="Varghese N."/>
            <person name="Submissions S."/>
        </authorList>
    </citation>
    <scope>NUCLEOTIDE SEQUENCE [LARGE SCALE GENOMIC DNA]</scope>
    <source>
        <strain evidence="2 3">DSM 21985</strain>
    </source>
</reference>
<organism evidence="2 3">
    <name type="scientific">Gracilimonas mengyeensis</name>
    <dbReference type="NCBI Taxonomy" id="1302730"/>
    <lineage>
        <taxon>Bacteria</taxon>
        <taxon>Pseudomonadati</taxon>
        <taxon>Balneolota</taxon>
        <taxon>Balneolia</taxon>
        <taxon>Balneolales</taxon>
        <taxon>Balneolaceae</taxon>
        <taxon>Gracilimonas</taxon>
    </lineage>
</organism>
<evidence type="ECO:0000313" key="3">
    <source>
        <dbReference type="Proteomes" id="UP000317557"/>
    </source>
</evidence>
<evidence type="ECO:0000256" key="1">
    <source>
        <dbReference type="SAM" id="SignalP"/>
    </source>
</evidence>
<name>A0A521ADY8_9BACT</name>
<sequence length="181" mass="21535">MKRLVLICFVAAFLPVTATYAQTYLQVRSQIVPPGEGYDIKEEIREMKEISALIDRFIKYTQNEDWGKAEEVKRSILVRMRDEIQHTKIKLHDEQRKAERGESLDVYVRDEDGGPERVIKNYDLKLFKQRLQDQEDIFRKLAALHLDSPSNKWKKAKEHEQLMLLFEDTLKEEIQQLKSWQ</sequence>
<keyword evidence="3" id="KW-1185">Reference proteome</keyword>
<proteinExistence type="predicted"/>
<dbReference type="RefSeq" id="WP_142452613.1">
    <property type="nucleotide sequence ID" value="NZ_FXTP01000001.1"/>
</dbReference>
<accession>A0A521ADY8</accession>
<evidence type="ECO:0000313" key="2">
    <source>
        <dbReference type="EMBL" id="SMO33027.1"/>
    </source>
</evidence>
<feature type="signal peptide" evidence="1">
    <location>
        <begin position="1"/>
        <end position="21"/>
    </location>
</feature>
<dbReference type="AlphaFoldDB" id="A0A521ADY8"/>
<dbReference type="EMBL" id="FXTP01000001">
    <property type="protein sequence ID" value="SMO33027.1"/>
    <property type="molecule type" value="Genomic_DNA"/>
</dbReference>
<gene>
    <name evidence="2" type="ORF">SAMN06265219_10181</name>
</gene>
<feature type="chain" id="PRO_5022127719" evidence="1">
    <location>
        <begin position="22"/>
        <end position="181"/>
    </location>
</feature>